<feature type="non-terminal residue" evidence="1">
    <location>
        <position position="34"/>
    </location>
</feature>
<reference evidence="1" key="1">
    <citation type="submission" date="2020-04" db="EMBL/GenBank/DDBJ databases">
        <authorList>
            <person name="Chiriac C."/>
            <person name="Salcher M."/>
            <person name="Ghai R."/>
            <person name="Kavagutti S V."/>
        </authorList>
    </citation>
    <scope>NUCLEOTIDE SEQUENCE</scope>
</reference>
<gene>
    <name evidence="1" type="ORF">UFOVP397_56</name>
</gene>
<organism evidence="1">
    <name type="scientific">uncultured Caudovirales phage</name>
    <dbReference type="NCBI Taxonomy" id="2100421"/>
    <lineage>
        <taxon>Viruses</taxon>
        <taxon>Duplodnaviria</taxon>
        <taxon>Heunggongvirae</taxon>
        <taxon>Uroviricota</taxon>
        <taxon>Caudoviricetes</taxon>
        <taxon>Peduoviridae</taxon>
        <taxon>Maltschvirus</taxon>
        <taxon>Maltschvirus maltsch</taxon>
    </lineage>
</organism>
<accession>A0A6J5M4P9</accession>
<evidence type="ECO:0000313" key="1">
    <source>
        <dbReference type="EMBL" id="CAB4140020.1"/>
    </source>
</evidence>
<name>A0A6J5M4P9_9CAUD</name>
<protein>
    <submittedName>
        <fullName evidence="1">Uncharacterized protein</fullName>
    </submittedName>
</protein>
<sequence length="34" mass="3920">MHRAIYDQFGGVVRSVHVDRSEDRIVFASEQDVT</sequence>
<proteinExistence type="predicted"/>
<dbReference type="EMBL" id="LR796371">
    <property type="protein sequence ID" value="CAB4140020.1"/>
    <property type="molecule type" value="Genomic_DNA"/>
</dbReference>